<reference evidence="2 3" key="1">
    <citation type="journal article" date="2019" name="Nat. Med.">
        <title>A library of human gut bacterial isolates paired with longitudinal multiomics data enables mechanistic microbiome research.</title>
        <authorList>
            <person name="Poyet M."/>
            <person name="Groussin M."/>
            <person name="Gibbons S.M."/>
            <person name="Avila-Pacheco J."/>
            <person name="Jiang X."/>
            <person name="Kearney S.M."/>
            <person name="Perrotta A.R."/>
            <person name="Berdy B."/>
            <person name="Zhao S."/>
            <person name="Lieberman T.D."/>
            <person name="Swanson P.K."/>
            <person name="Smith M."/>
            <person name="Roesemann S."/>
            <person name="Alexander J.E."/>
            <person name="Rich S.A."/>
            <person name="Livny J."/>
            <person name="Vlamakis H."/>
            <person name="Clish C."/>
            <person name="Bullock K."/>
            <person name="Deik A."/>
            <person name="Scott J."/>
            <person name="Pierce K.A."/>
            <person name="Xavier R.J."/>
            <person name="Alm E.J."/>
        </authorList>
    </citation>
    <scope>NUCLEOTIDE SEQUENCE [LARGE SCALE GENOMIC DNA]</scope>
    <source>
        <strain evidence="2 3">BIOML-A160</strain>
    </source>
</reference>
<proteinExistence type="predicted"/>
<dbReference type="EMBL" id="WCRW01000006">
    <property type="protein sequence ID" value="KAB4456375.1"/>
    <property type="molecule type" value="Genomic_DNA"/>
</dbReference>
<sequence length="520" mass="57726">MIKIGQKMMNNKLILALSVLFSLPAIGYSQTVSWATPPVYESLEEYTGDLYKIREHGKVGLADISGKILVSADYDSITPFNEFLALALEYAGGKYAVKGIINQHNYSIIQIPEKYYVTDKYPFFSEGKLVVYDANNKYGYLQADGSLFKSCQYIKTYPFYSGLACIHKKENEVAYLQSTGNELTTELENDGYILLTGSSFNEEGEAYVQGKAVGVKRYIIDTKGRIVREAKFSGKKLKNYEYRKPFSFSANQDTSTSSDGVNAFSEGGKYGFSSNNHNVLPPQFSEAGDFRGGYAKVKMNGKWGILKLHPGSFSGRLNKDIAKVENGKVETVNYLLSTPSVYANKIMIVQMNQEGDVPTELESVSSVNSDKSYAFNPVPQNKEKEMICHFSIQADGILLWEDSHKVAMQHVVYRPPILSVPQVGEEFKIDEEGYVRADSNNKVDIYATIENKSSETVYVTLTIGGNGTVEKTKNVSIAPGSSARISTSINAIKERKPVEVFVKTSTGLKQSKVIKVKPFI</sequence>
<feature type="signal peptide" evidence="1">
    <location>
        <begin position="1"/>
        <end position="27"/>
    </location>
</feature>
<feature type="chain" id="PRO_5029882411" evidence="1">
    <location>
        <begin position="28"/>
        <end position="520"/>
    </location>
</feature>
<dbReference type="PANTHER" id="PTHR37841:SF1">
    <property type="entry name" value="DUF3298 DOMAIN-CONTAINING PROTEIN"/>
    <property type="match status" value="1"/>
</dbReference>
<dbReference type="InterPro" id="IPR032774">
    <property type="entry name" value="WG_beta_rep"/>
</dbReference>
<accession>A0A7J5JXY9</accession>
<gene>
    <name evidence="2" type="ORF">GAN75_10845</name>
</gene>
<evidence type="ECO:0000256" key="1">
    <source>
        <dbReference type="SAM" id="SignalP"/>
    </source>
</evidence>
<comment type="caution">
    <text evidence="2">The sequence shown here is derived from an EMBL/GenBank/DDBJ whole genome shotgun (WGS) entry which is preliminary data.</text>
</comment>
<dbReference type="PANTHER" id="PTHR37841">
    <property type="entry name" value="GLR2918 PROTEIN"/>
    <property type="match status" value="1"/>
</dbReference>
<name>A0A7J5JXY9_BACT4</name>
<dbReference type="Proteomes" id="UP000436825">
    <property type="component" value="Unassembled WGS sequence"/>
</dbReference>
<dbReference type="AlphaFoldDB" id="A0A7J5JXY9"/>
<evidence type="ECO:0000313" key="2">
    <source>
        <dbReference type="EMBL" id="KAB4456375.1"/>
    </source>
</evidence>
<dbReference type="Pfam" id="PF14903">
    <property type="entry name" value="WG_beta_rep"/>
    <property type="match status" value="2"/>
</dbReference>
<keyword evidence="1" id="KW-0732">Signal</keyword>
<organism evidence="2 3">
    <name type="scientific">Bacteroides thetaiotaomicron</name>
    <dbReference type="NCBI Taxonomy" id="818"/>
    <lineage>
        <taxon>Bacteria</taxon>
        <taxon>Pseudomonadati</taxon>
        <taxon>Bacteroidota</taxon>
        <taxon>Bacteroidia</taxon>
        <taxon>Bacteroidales</taxon>
        <taxon>Bacteroidaceae</taxon>
        <taxon>Bacteroides</taxon>
    </lineage>
</organism>
<protein>
    <submittedName>
        <fullName evidence="2">WG repeat-containing protein</fullName>
    </submittedName>
</protein>
<evidence type="ECO:0000313" key="3">
    <source>
        <dbReference type="Proteomes" id="UP000436825"/>
    </source>
</evidence>